<dbReference type="RefSeq" id="WP_382223973.1">
    <property type="nucleotide sequence ID" value="NZ_JBHTCA010000009.1"/>
</dbReference>
<keyword evidence="3" id="KW-1185">Reference proteome</keyword>
<dbReference type="InterPro" id="IPR036702">
    <property type="entry name" value="ComB-like_sf"/>
</dbReference>
<gene>
    <name evidence="2" type="ORF">ACFQPB_13115</name>
</gene>
<dbReference type="SUPFAM" id="SSF142823">
    <property type="entry name" value="ComB-like"/>
    <property type="match status" value="1"/>
</dbReference>
<name>A0ABW2QKG9_9BURK</name>
<accession>A0ABW2QKG9</accession>
<dbReference type="InterPro" id="IPR005238">
    <property type="entry name" value="ComB-like"/>
</dbReference>
<sequence length="237" mass="24721">MTSDQQEFDIRCEWGLRGAEVLAPVCDAMVVVDVLSFTTAVSVAVNRGGVVFPYRWKDDSRIAFAQEVGAVLAGPRGTGTYSLSPLSLRSVKSGERIVLPSPNGSTISLATGNTPTYAGCLRNARAVAIAAMRHGPRIGVIPCGERWADDATLRPALEDLIGAGAVIAELHGTRSPEAMAAVWAFEGAAASLRETIGACASGKELIERGHPEDVEIACDLGADAIAPWLVGGAYMAA</sequence>
<organism evidence="2 3">
    <name type="scientific">Hydrogenophaga atypica</name>
    <dbReference type="NCBI Taxonomy" id="249409"/>
    <lineage>
        <taxon>Bacteria</taxon>
        <taxon>Pseudomonadati</taxon>
        <taxon>Pseudomonadota</taxon>
        <taxon>Betaproteobacteria</taxon>
        <taxon>Burkholderiales</taxon>
        <taxon>Comamonadaceae</taxon>
        <taxon>Hydrogenophaga</taxon>
    </lineage>
</organism>
<evidence type="ECO:0000256" key="1">
    <source>
        <dbReference type="ARBA" id="ARBA00021948"/>
    </source>
</evidence>
<protein>
    <recommendedName>
        <fullName evidence="1">Probable 2-phosphosulfolactate phosphatase</fullName>
    </recommendedName>
</protein>
<comment type="caution">
    <text evidence="2">The sequence shown here is derived from an EMBL/GenBank/DDBJ whole genome shotgun (WGS) entry which is preliminary data.</text>
</comment>
<evidence type="ECO:0000313" key="2">
    <source>
        <dbReference type="EMBL" id="MFC7409806.1"/>
    </source>
</evidence>
<dbReference type="EMBL" id="JBHTCA010000009">
    <property type="protein sequence ID" value="MFC7409806.1"/>
    <property type="molecule type" value="Genomic_DNA"/>
</dbReference>
<dbReference type="Pfam" id="PF04029">
    <property type="entry name" value="2-ph_phosp"/>
    <property type="match status" value="1"/>
</dbReference>
<dbReference type="Proteomes" id="UP001596501">
    <property type="component" value="Unassembled WGS sequence"/>
</dbReference>
<dbReference type="Gene3D" id="3.90.1560.10">
    <property type="entry name" value="ComB-like"/>
    <property type="match status" value="1"/>
</dbReference>
<reference evidence="3" key="1">
    <citation type="journal article" date="2019" name="Int. J. Syst. Evol. Microbiol.">
        <title>The Global Catalogue of Microorganisms (GCM) 10K type strain sequencing project: providing services to taxonomists for standard genome sequencing and annotation.</title>
        <authorList>
            <consortium name="The Broad Institute Genomics Platform"/>
            <consortium name="The Broad Institute Genome Sequencing Center for Infectious Disease"/>
            <person name="Wu L."/>
            <person name="Ma J."/>
        </authorList>
    </citation>
    <scope>NUCLEOTIDE SEQUENCE [LARGE SCALE GENOMIC DNA]</scope>
    <source>
        <strain evidence="3">CGMCC 1.12371</strain>
    </source>
</reference>
<evidence type="ECO:0000313" key="3">
    <source>
        <dbReference type="Proteomes" id="UP001596501"/>
    </source>
</evidence>
<proteinExistence type="predicted"/>